<evidence type="ECO:0000313" key="3">
    <source>
        <dbReference type="Proteomes" id="UP000295830"/>
    </source>
</evidence>
<feature type="transmembrane region" description="Helical" evidence="1">
    <location>
        <begin position="7"/>
        <end position="27"/>
    </location>
</feature>
<proteinExistence type="predicted"/>
<dbReference type="PROSITE" id="PS51257">
    <property type="entry name" value="PROKAR_LIPOPROTEIN"/>
    <property type="match status" value="1"/>
</dbReference>
<reference evidence="2 3" key="1">
    <citation type="submission" date="2019-03" db="EMBL/GenBank/DDBJ databases">
        <title>Genomic Encyclopedia of Type Strains, Phase IV (KMG-IV): sequencing the most valuable type-strain genomes for metagenomic binning, comparative biology and taxonomic classification.</title>
        <authorList>
            <person name="Goeker M."/>
        </authorList>
    </citation>
    <scope>NUCLEOTIDE SEQUENCE [LARGE SCALE GENOMIC DNA]</scope>
    <source>
        <strain evidence="2 3">DSM 15505</strain>
    </source>
</reference>
<gene>
    <name evidence="2" type="ORF">DES49_2569</name>
</gene>
<keyword evidence="1" id="KW-0812">Transmembrane</keyword>
<comment type="caution">
    <text evidence="2">The sequence shown here is derived from an EMBL/GenBank/DDBJ whole genome shotgun (WGS) entry which is preliminary data.</text>
</comment>
<evidence type="ECO:0000313" key="2">
    <source>
        <dbReference type="EMBL" id="TDT38590.1"/>
    </source>
</evidence>
<protein>
    <submittedName>
        <fullName evidence="2">Uncharacterized protein</fullName>
    </submittedName>
</protein>
<sequence>MEKLLLAANTGIVLCILAVLGCVAIGYPFADHFSMGAQIAAHIGMLIFGVGIKVSYVLRLIALKELGRAFR</sequence>
<dbReference type="OrthoDB" id="6371106at2"/>
<evidence type="ECO:0000256" key="1">
    <source>
        <dbReference type="SAM" id="Phobius"/>
    </source>
</evidence>
<accession>A0A4R7JKR4</accession>
<dbReference type="RefSeq" id="WP_133736803.1">
    <property type="nucleotide sequence ID" value="NZ_SOAX01000006.1"/>
</dbReference>
<name>A0A4R7JKR4_9GAMM</name>
<dbReference type="AlphaFoldDB" id="A0A4R7JKR4"/>
<keyword evidence="3" id="KW-1185">Reference proteome</keyword>
<keyword evidence="1" id="KW-1133">Transmembrane helix</keyword>
<keyword evidence="1" id="KW-0472">Membrane</keyword>
<feature type="transmembrane region" description="Helical" evidence="1">
    <location>
        <begin position="39"/>
        <end position="62"/>
    </location>
</feature>
<organism evidence="2 3">
    <name type="scientific">Halospina denitrificans</name>
    <dbReference type="NCBI Taxonomy" id="332522"/>
    <lineage>
        <taxon>Bacteria</taxon>
        <taxon>Pseudomonadati</taxon>
        <taxon>Pseudomonadota</taxon>
        <taxon>Gammaproteobacteria</taxon>
        <taxon>Halospina</taxon>
    </lineage>
</organism>
<dbReference type="EMBL" id="SOAX01000006">
    <property type="protein sequence ID" value="TDT38590.1"/>
    <property type="molecule type" value="Genomic_DNA"/>
</dbReference>
<dbReference type="Proteomes" id="UP000295830">
    <property type="component" value="Unassembled WGS sequence"/>
</dbReference>